<sequence>MSIYLVGAALVIFSYLLGSVSFGLIITKMVKGIDIREYASGSTGATNVMRACGWRWGILAFALDMLKAALPLLIVIYINDFGIPTWIHPIMGLSAIFGHIWPIFTNFRGGKGMASGWSALIVLSPWSGLIACVLSFPFMILTRYVSLGSIIGSLSGGIAITTLSILGYIEPSYCAFGLVGSALTILKHKDNIIRLLNGSERKIGATSD</sequence>
<dbReference type="AlphaFoldDB" id="A0A381W9Y1"/>
<dbReference type="HAMAP" id="MF_01043">
    <property type="entry name" value="PlsY"/>
    <property type="match status" value="1"/>
</dbReference>
<protein>
    <submittedName>
        <fullName evidence="11">Uncharacterized protein</fullName>
    </submittedName>
</protein>
<feature type="transmembrane region" description="Helical" evidence="10">
    <location>
        <begin position="56"/>
        <end position="79"/>
    </location>
</feature>
<dbReference type="GO" id="GO:0008654">
    <property type="term" value="P:phospholipid biosynthetic process"/>
    <property type="evidence" value="ECO:0007669"/>
    <property type="project" value="UniProtKB-KW"/>
</dbReference>
<feature type="transmembrane region" description="Helical" evidence="10">
    <location>
        <begin position="116"/>
        <end position="141"/>
    </location>
</feature>
<keyword evidence="7 10" id="KW-0472">Membrane</keyword>
<evidence type="ECO:0000256" key="1">
    <source>
        <dbReference type="ARBA" id="ARBA00022475"/>
    </source>
</evidence>
<keyword evidence="6" id="KW-0443">Lipid metabolism</keyword>
<dbReference type="EMBL" id="UINC01011155">
    <property type="protein sequence ID" value="SVA49356.1"/>
    <property type="molecule type" value="Genomic_DNA"/>
</dbReference>
<organism evidence="11">
    <name type="scientific">marine metagenome</name>
    <dbReference type="NCBI Taxonomy" id="408172"/>
    <lineage>
        <taxon>unclassified sequences</taxon>
        <taxon>metagenomes</taxon>
        <taxon>ecological metagenomes</taxon>
    </lineage>
</organism>
<dbReference type="InterPro" id="IPR003811">
    <property type="entry name" value="G3P_acylTferase_PlsY"/>
</dbReference>
<evidence type="ECO:0000256" key="10">
    <source>
        <dbReference type="SAM" id="Phobius"/>
    </source>
</evidence>
<name>A0A381W9Y1_9ZZZZ</name>
<dbReference type="Pfam" id="PF02660">
    <property type="entry name" value="G3P_acyltransf"/>
    <property type="match status" value="1"/>
</dbReference>
<evidence type="ECO:0000256" key="9">
    <source>
        <dbReference type="ARBA" id="ARBA00023264"/>
    </source>
</evidence>
<dbReference type="PANTHER" id="PTHR30309">
    <property type="entry name" value="INNER MEMBRANE PROTEIN YGIH"/>
    <property type="match status" value="1"/>
</dbReference>
<evidence type="ECO:0000256" key="7">
    <source>
        <dbReference type="ARBA" id="ARBA00023136"/>
    </source>
</evidence>
<keyword evidence="8" id="KW-0594">Phospholipid biosynthesis</keyword>
<feature type="transmembrane region" description="Helical" evidence="10">
    <location>
        <begin position="6"/>
        <end position="26"/>
    </location>
</feature>
<evidence type="ECO:0000256" key="3">
    <source>
        <dbReference type="ARBA" id="ARBA00022679"/>
    </source>
</evidence>
<feature type="transmembrane region" description="Helical" evidence="10">
    <location>
        <begin position="147"/>
        <end position="169"/>
    </location>
</feature>
<evidence type="ECO:0000256" key="6">
    <source>
        <dbReference type="ARBA" id="ARBA00023098"/>
    </source>
</evidence>
<keyword evidence="3" id="KW-0808">Transferase</keyword>
<keyword evidence="4 10" id="KW-0812">Transmembrane</keyword>
<dbReference type="PANTHER" id="PTHR30309:SF0">
    <property type="entry name" value="GLYCEROL-3-PHOSPHATE ACYLTRANSFERASE-RELATED"/>
    <property type="match status" value="1"/>
</dbReference>
<keyword evidence="2" id="KW-0444">Lipid biosynthesis</keyword>
<dbReference type="GO" id="GO:0043772">
    <property type="term" value="F:acyl-phosphate glycerol-3-phosphate acyltransferase activity"/>
    <property type="evidence" value="ECO:0007669"/>
    <property type="project" value="InterPro"/>
</dbReference>
<dbReference type="SMART" id="SM01207">
    <property type="entry name" value="G3P_acyltransf"/>
    <property type="match status" value="1"/>
</dbReference>
<reference evidence="11" key="1">
    <citation type="submission" date="2018-05" db="EMBL/GenBank/DDBJ databases">
        <authorList>
            <person name="Lanie J.A."/>
            <person name="Ng W.-L."/>
            <person name="Kazmierczak K.M."/>
            <person name="Andrzejewski T.M."/>
            <person name="Davidsen T.M."/>
            <person name="Wayne K.J."/>
            <person name="Tettelin H."/>
            <person name="Glass J.I."/>
            <person name="Rusch D."/>
            <person name="Podicherti R."/>
            <person name="Tsui H.-C.T."/>
            <person name="Winkler M.E."/>
        </authorList>
    </citation>
    <scope>NUCLEOTIDE SEQUENCE</scope>
</reference>
<proteinExistence type="inferred from homology"/>
<evidence type="ECO:0000256" key="8">
    <source>
        <dbReference type="ARBA" id="ARBA00023209"/>
    </source>
</evidence>
<accession>A0A381W9Y1</accession>
<evidence type="ECO:0000313" key="11">
    <source>
        <dbReference type="EMBL" id="SVA49356.1"/>
    </source>
</evidence>
<feature type="transmembrane region" description="Helical" evidence="10">
    <location>
        <begin position="85"/>
        <end position="104"/>
    </location>
</feature>
<evidence type="ECO:0000256" key="4">
    <source>
        <dbReference type="ARBA" id="ARBA00022692"/>
    </source>
</evidence>
<keyword evidence="9" id="KW-1208">Phospholipid metabolism</keyword>
<evidence type="ECO:0000256" key="2">
    <source>
        <dbReference type="ARBA" id="ARBA00022516"/>
    </source>
</evidence>
<dbReference type="GO" id="GO:0005886">
    <property type="term" value="C:plasma membrane"/>
    <property type="evidence" value="ECO:0007669"/>
    <property type="project" value="InterPro"/>
</dbReference>
<dbReference type="NCBIfam" id="TIGR00023">
    <property type="entry name" value="glycerol-3-phosphate 1-O-acyltransferase PlsY"/>
    <property type="match status" value="1"/>
</dbReference>
<keyword evidence="5 10" id="KW-1133">Transmembrane helix</keyword>
<keyword evidence="1" id="KW-1003">Cell membrane</keyword>
<gene>
    <name evidence="11" type="ORF">METZ01_LOCUS102210</name>
</gene>
<evidence type="ECO:0000256" key="5">
    <source>
        <dbReference type="ARBA" id="ARBA00022989"/>
    </source>
</evidence>